<dbReference type="GO" id="GO:0016787">
    <property type="term" value="F:hydrolase activity"/>
    <property type="evidence" value="ECO:0007669"/>
    <property type="project" value="UniProtKB-KW"/>
</dbReference>
<dbReference type="InterPro" id="IPR001650">
    <property type="entry name" value="Helicase_C-like"/>
</dbReference>
<dbReference type="InterPro" id="IPR004589">
    <property type="entry name" value="DNA_helicase_ATP-dep_RecQ"/>
</dbReference>
<dbReference type="EC" id="3.6.4.12" evidence="7"/>
<dbReference type="Proteomes" id="UP001595387">
    <property type="component" value="Unassembled WGS sequence"/>
</dbReference>
<evidence type="ECO:0000313" key="8">
    <source>
        <dbReference type="Proteomes" id="UP001595387"/>
    </source>
</evidence>
<evidence type="ECO:0000256" key="3">
    <source>
        <dbReference type="ARBA" id="ARBA00022806"/>
    </source>
</evidence>
<dbReference type="GO" id="GO:0003678">
    <property type="term" value="F:DNA helicase activity"/>
    <property type="evidence" value="ECO:0007669"/>
    <property type="project" value="UniProtKB-EC"/>
</dbReference>
<evidence type="ECO:0000256" key="2">
    <source>
        <dbReference type="ARBA" id="ARBA00022801"/>
    </source>
</evidence>
<evidence type="ECO:0000313" key="7">
    <source>
        <dbReference type="EMBL" id="MFC2948283.1"/>
    </source>
</evidence>
<dbReference type="PROSITE" id="PS51194">
    <property type="entry name" value="HELICASE_CTER"/>
    <property type="match status" value="1"/>
</dbReference>
<feature type="domain" description="Helicase ATP-binding" evidence="5">
    <location>
        <begin position="24"/>
        <end position="191"/>
    </location>
</feature>
<feature type="domain" description="Helicase C-terminal" evidence="6">
    <location>
        <begin position="218"/>
        <end position="366"/>
    </location>
</feature>
<dbReference type="Gene3D" id="3.40.50.300">
    <property type="entry name" value="P-loop containing nucleotide triphosphate hydrolases"/>
    <property type="match status" value="2"/>
</dbReference>
<dbReference type="PANTHER" id="PTHR13710">
    <property type="entry name" value="DNA HELICASE RECQ FAMILY MEMBER"/>
    <property type="match status" value="1"/>
</dbReference>
<evidence type="ECO:0000256" key="1">
    <source>
        <dbReference type="ARBA" id="ARBA00022741"/>
    </source>
</evidence>
<keyword evidence="3 7" id="KW-0347">Helicase</keyword>
<evidence type="ECO:0000256" key="4">
    <source>
        <dbReference type="ARBA" id="ARBA00022840"/>
    </source>
</evidence>
<comment type="caution">
    <text evidence="7">The sequence shown here is derived from an EMBL/GenBank/DDBJ whole genome shotgun (WGS) entry which is preliminary data.</text>
</comment>
<sequence length="511" mass="58438">MTLEESLHHHFGYASFRSGQKEIILDVLSGNSVLGILPTGSGKSICYQLPAKMLNGTTIVVSPLISLMMDQIKQLKAMQFKEVVALNSFMGPIERKRVFRNLSQYKLIYLSPELLQSGEVIGRLRQLAIDLFVVDEAHCISQWGHEFRPDYLKLGDIIKELNSPPVLALSATATPQVQQDIISSLGKTGIHKHIYPMDRNNIAFCIEPVQDDKEKQSHIIRLLKEFRVPALIYFSSRQAAEDTAKILSASLEDRNIAFYHGGMEQSDRVAIQQQFMNEQLDVICCTSAFGMGINKNNIRLVIHYHLPGQMESFIQEVGRAGRDGKSSVSVLLYGENDMFLPKRIAEKELPSEEELKAAASILKSLSQADRQLPTEDTEAENLLQLTESQWRFLRFQLEKNGVLKDNTILFEKEKFYNSFLQIDAHRRERKALKENKLKEMIHWIHTTECLRKHLYKSFQPSFSEAAYHCCSNCGFSFADWKPEEKRLKDTQRGAWEDRLKNLLLVGQDETK</sequence>
<proteinExistence type="predicted"/>
<dbReference type="SMART" id="SM00490">
    <property type="entry name" value="HELICc"/>
    <property type="match status" value="1"/>
</dbReference>
<dbReference type="Pfam" id="PF00271">
    <property type="entry name" value="Helicase_C"/>
    <property type="match status" value="1"/>
</dbReference>
<dbReference type="NCBIfam" id="TIGR00614">
    <property type="entry name" value="recQ_fam"/>
    <property type="match status" value="1"/>
</dbReference>
<organism evidence="7 8">
    <name type="scientific">Virgibacillus sediminis</name>
    <dbReference type="NCBI Taxonomy" id="202260"/>
    <lineage>
        <taxon>Bacteria</taxon>
        <taxon>Bacillati</taxon>
        <taxon>Bacillota</taxon>
        <taxon>Bacilli</taxon>
        <taxon>Bacillales</taxon>
        <taxon>Bacillaceae</taxon>
        <taxon>Virgibacillus</taxon>
    </lineage>
</organism>
<evidence type="ECO:0000259" key="5">
    <source>
        <dbReference type="PROSITE" id="PS51192"/>
    </source>
</evidence>
<dbReference type="PROSITE" id="PS51192">
    <property type="entry name" value="HELICASE_ATP_BIND_1"/>
    <property type="match status" value="1"/>
</dbReference>
<dbReference type="CDD" id="cd17920">
    <property type="entry name" value="DEXHc_RecQ"/>
    <property type="match status" value="1"/>
</dbReference>
<name>A0ABV7A5Q3_9BACI</name>
<dbReference type="InterPro" id="IPR011545">
    <property type="entry name" value="DEAD/DEAH_box_helicase_dom"/>
</dbReference>
<reference evidence="8" key="1">
    <citation type="journal article" date="2019" name="Int. J. Syst. Evol. Microbiol.">
        <title>The Global Catalogue of Microorganisms (GCM) 10K type strain sequencing project: providing services to taxonomists for standard genome sequencing and annotation.</title>
        <authorList>
            <consortium name="The Broad Institute Genomics Platform"/>
            <consortium name="The Broad Institute Genome Sequencing Center for Infectious Disease"/>
            <person name="Wu L."/>
            <person name="Ma J."/>
        </authorList>
    </citation>
    <scope>NUCLEOTIDE SEQUENCE [LARGE SCALE GENOMIC DNA]</scope>
    <source>
        <strain evidence="8">KCTC 13193</strain>
    </source>
</reference>
<keyword evidence="2 7" id="KW-0378">Hydrolase</keyword>
<dbReference type="InterPro" id="IPR027417">
    <property type="entry name" value="P-loop_NTPase"/>
</dbReference>
<keyword evidence="8" id="KW-1185">Reference proteome</keyword>
<dbReference type="Pfam" id="PF00270">
    <property type="entry name" value="DEAD"/>
    <property type="match status" value="1"/>
</dbReference>
<protein>
    <submittedName>
        <fullName evidence="7">RecQ family ATP-dependent DNA helicase</fullName>
        <ecNumber evidence="7">3.6.4.12</ecNumber>
    </submittedName>
</protein>
<gene>
    <name evidence="7" type="ORF">ACFODW_08020</name>
</gene>
<dbReference type="EMBL" id="JBHRRZ010000014">
    <property type="protein sequence ID" value="MFC2948283.1"/>
    <property type="molecule type" value="Genomic_DNA"/>
</dbReference>
<dbReference type="InterPro" id="IPR014001">
    <property type="entry name" value="Helicase_ATP-bd"/>
</dbReference>
<accession>A0ABV7A5Q3</accession>
<dbReference type="SMART" id="SM00487">
    <property type="entry name" value="DEXDc"/>
    <property type="match status" value="1"/>
</dbReference>
<dbReference type="SUPFAM" id="SSF52540">
    <property type="entry name" value="P-loop containing nucleoside triphosphate hydrolases"/>
    <property type="match status" value="1"/>
</dbReference>
<dbReference type="RefSeq" id="WP_390305073.1">
    <property type="nucleotide sequence ID" value="NZ_JBHRRZ010000014.1"/>
</dbReference>
<keyword evidence="1" id="KW-0547">Nucleotide-binding</keyword>
<keyword evidence="4" id="KW-0067">ATP-binding</keyword>
<dbReference type="PANTHER" id="PTHR13710:SF84">
    <property type="entry name" value="ATP-DEPENDENT DNA HELICASE RECS-RELATED"/>
    <property type="match status" value="1"/>
</dbReference>
<evidence type="ECO:0000259" key="6">
    <source>
        <dbReference type="PROSITE" id="PS51194"/>
    </source>
</evidence>